<dbReference type="PROSITE" id="PS50088">
    <property type="entry name" value="ANK_REPEAT"/>
    <property type="match status" value="1"/>
</dbReference>
<feature type="repeat" description="ANK" evidence="3">
    <location>
        <begin position="133"/>
        <end position="165"/>
    </location>
</feature>
<dbReference type="InterPro" id="IPR036770">
    <property type="entry name" value="Ankyrin_rpt-contain_sf"/>
</dbReference>
<dbReference type="EMBL" id="ML734641">
    <property type="protein sequence ID" value="KAB8243524.1"/>
    <property type="molecule type" value="Genomic_DNA"/>
</dbReference>
<evidence type="ECO:0000313" key="5">
    <source>
        <dbReference type="EMBL" id="KAB8243524.1"/>
    </source>
</evidence>
<accession>A0A5N6GPR0</accession>
<evidence type="ECO:0000256" key="3">
    <source>
        <dbReference type="PROSITE-ProRule" id="PRU00023"/>
    </source>
</evidence>
<keyword evidence="1" id="KW-0677">Repeat</keyword>
<dbReference type="VEuPathDB" id="FungiDB:F9C07_1180617"/>
<dbReference type="PANTHER" id="PTHR24173">
    <property type="entry name" value="ANKYRIN REPEAT CONTAINING"/>
    <property type="match status" value="1"/>
</dbReference>
<dbReference type="SMART" id="SM00248">
    <property type="entry name" value="ANK"/>
    <property type="match status" value="2"/>
</dbReference>
<feature type="compositionally biased region" description="Basic and acidic residues" evidence="4">
    <location>
        <begin position="18"/>
        <end position="29"/>
    </location>
</feature>
<dbReference type="InterPro" id="IPR002110">
    <property type="entry name" value="Ankyrin_rpt"/>
</dbReference>
<dbReference type="AlphaFoldDB" id="A0A5N6GPR0"/>
<reference evidence="5" key="1">
    <citation type="submission" date="2019-04" db="EMBL/GenBank/DDBJ databases">
        <title>Friends and foes A comparative genomics study of 23 Aspergillus species from section Flavi.</title>
        <authorList>
            <consortium name="DOE Joint Genome Institute"/>
            <person name="Kjaerbolling I."/>
            <person name="Vesth T."/>
            <person name="Frisvad J.C."/>
            <person name="Nybo J.L."/>
            <person name="Theobald S."/>
            <person name="Kildgaard S."/>
            <person name="Isbrandt T."/>
            <person name="Kuo A."/>
            <person name="Sato A."/>
            <person name="Lyhne E.K."/>
            <person name="Kogle M.E."/>
            <person name="Wiebenga A."/>
            <person name="Kun R.S."/>
            <person name="Lubbers R.J."/>
            <person name="Makela M.R."/>
            <person name="Barry K."/>
            <person name="Chovatia M."/>
            <person name="Clum A."/>
            <person name="Daum C."/>
            <person name="Haridas S."/>
            <person name="He G."/>
            <person name="LaButti K."/>
            <person name="Lipzen A."/>
            <person name="Mondo S."/>
            <person name="Riley R."/>
            <person name="Salamov A."/>
            <person name="Simmons B.A."/>
            <person name="Magnuson J.K."/>
            <person name="Henrissat B."/>
            <person name="Mortensen U.H."/>
            <person name="Larsen T.O."/>
            <person name="Devries R.P."/>
            <person name="Grigoriev I.V."/>
            <person name="Machida M."/>
            <person name="Baker S.E."/>
            <person name="Andersen M.R."/>
        </authorList>
    </citation>
    <scope>NUCLEOTIDE SEQUENCE [LARGE SCALE GENOMIC DNA]</scope>
    <source>
        <strain evidence="5">CBS 121.62</strain>
    </source>
</reference>
<dbReference type="VEuPathDB" id="FungiDB:AFLA_012301"/>
<dbReference type="Pfam" id="PF12796">
    <property type="entry name" value="Ank_2"/>
    <property type="match status" value="1"/>
</dbReference>
<organism evidence="5">
    <name type="scientific">Aspergillus flavus</name>
    <dbReference type="NCBI Taxonomy" id="5059"/>
    <lineage>
        <taxon>Eukaryota</taxon>
        <taxon>Fungi</taxon>
        <taxon>Dikarya</taxon>
        <taxon>Ascomycota</taxon>
        <taxon>Pezizomycotina</taxon>
        <taxon>Eurotiomycetes</taxon>
        <taxon>Eurotiomycetidae</taxon>
        <taxon>Eurotiales</taxon>
        <taxon>Aspergillaceae</taxon>
        <taxon>Aspergillus</taxon>
        <taxon>Aspergillus subgen. Circumdati</taxon>
    </lineage>
</organism>
<feature type="region of interest" description="Disordered" evidence="4">
    <location>
        <begin position="1"/>
        <end position="29"/>
    </location>
</feature>
<dbReference type="PANTHER" id="PTHR24173:SF74">
    <property type="entry name" value="ANKYRIN REPEAT DOMAIN-CONTAINING PROTEIN 16"/>
    <property type="match status" value="1"/>
</dbReference>
<sequence length="177" mass="19512">MEPEEHFSSEPYKASHRPGAEKRQGSCCEEHPSHEALAASPFANVLSLPFQVGTGHQPPEMPVKPQIDGISPLAKATPEWRVLNTLLQHKGINLNFCNSDGRTSIFFAVECRPTDSLRLLIDKAGLLDWMDNEGRTSLSLAAELGHLDHVRILMGSNADINLADSRGWTPVFWAGNF</sequence>
<proteinExistence type="predicted"/>
<dbReference type="SUPFAM" id="SSF48403">
    <property type="entry name" value="Ankyrin repeat"/>
    <property type="match status" value="1"/>
</dbReference>
<evidence type="ECO:0000256" key="4">
    <source>
        <dbReference type="SAM" id="MobiDB-lite"/>
    </source>
</evidence>
<name>A0A5N6GPR0_ASPFL</name>
<dbReference type="PROSITE" id="PS50297">
    <property type="entry name" value="ANK_REP_REGION"/>
    <property type="match status" value="1"/>
</dbReference>
<dbReference type="Proteomes" id="UP000325434">
    <property type="component" value="Unassembled WGS sequence"/>
</dbReference>
<protein>
    <submittedName>
        <fullName evidence="5">Ankyrin repeat-containing domain protein</fullName>
    </submittedName>
</protein>
<dbReference type="Gene3D" id="1.25.40.20">
    <property type="entry name" value="Ankyrin repeat-containing domain"/>
    <property type="match status" value="1"/>
</dbReference>
<evidence type="ECO:0000256" key="1">
    <source>
        <dbReference type="ARBA" id="ARBA00022737"/>
    </source>
</evidence>
<keyword evidence="2 3" id="KW-0040">ANK repeat</keyword>
<gene>
    <name evidence="5" type="ORF">BDV35DRAFT_395762</name>
</gene>
<evidence type="ECO:0000256" key="2">
    <source>
        <dbReference type="ARBA" id="ARBA00023043"/>
    </source>
</evidence>